<evidence type="ECO:0000259" key="8">
    <source>
        <dbReference type="Pfam" id="PF13567"/>
    </source>
</evidence>
<feature type="transmembrane region" description="Helical" evidence="6">
    <location>
        <begin position="422"/>
        <end position="446"/>
    </location>
</feature>
<dbReference type="InterPro" id="IPR004477">
    <property type="entry name" value="ComEC_N"/>
</dbReference>
<feature type="transmembrane region" description="Helical" evidence="6">
    <location>
        <begin position="395"/>
        <end position="416"/>
    </location>
</feature>
<dbReference type="InterPro" id="IPR052159">
    <property type="entry name" value="Competence_DNA_uptake"/>
</dbReference>
<dbReference type="GO" id="GO:0005886">
    <property type="term" value="C:plasma membrane"/>
    <property type="evidence" value="ECO:0007669"/>
    <property type="project" value="UniProtKB-SubCell"/>
</dbReference>
<feature type="transmembrane region" description="Helical" evidence="6">
    <location>
        <begin position="265"/>
        <end position="284"/>
    </location>
</feature>
<feature type="transmembrane region" description="Helical" evidence="6">
    <location>
        <begin position="304"/>
        <end position="329"/>
    </location>
</feature>
<evidence type="ECO:0000256" key="6">
    <source>
        <dbReference type="SAM" id="Phobius"/>
    </source>
</evidence>
<dbReference type="NCBIfam" id="TIGR00360">
    <property type="entry name" value="ComEC_N-term"/>
    <property type="match status" value="1"/>
</dbReference>
<keyword evidence="3 6" id="KW-0812">Transmembrane</keyword>
<dbReference type="InterPro" id="IPR025405">
    <property type="entry name" value="DUF4131"/>
</dbReference>
<evidence type="ECO:0000256" key="4">
    <source>
        <dbReference type="ARBA" id="ARBA00022989"/>
    </source>
</evidence>
<proteinExistence type="predicted"/>
<feature type="transmembrane region" description="Helical" evidence="6">
    <location>
        <begin position="519"/>
        <end position="538"/>
    </location>
</feature>
<dbReference type="AlphaFoldDB" id="A0A7L5EA87"/>
<evidence type="ECO:0000256" key="3">
    <source>
        <dbReference type="ARBA" id="ARBA00022692"/>
    </source>
</evidence>
<dbReference type="Pfam" id="PF13567">
    <property type="entry name" value="DUF4131"/>
    <property type="match status" value="1"/>
</dbReference>
<keyword evidence="4 6" id="KW-1133">Transmembrane helix</keyword>
<feature type="domain" description="ComEC/Rec2-related protein" evidence="7">
    <location>
        <begin position="241"/>
        <end position="513"/>
    </location>
</feature>
<dbReference type="RefSeq" id="WP_169610339.1">
    <property type="nucleotide sequence ID" value="NZ_CP051682.1"/>
</dbReference>
<gene>
    <name evidence="9" type="ORF">HH214_19045</name>
</gene>
<accession>A0A7L5EA87</accession>
<dbReference type="EMBL" id="CP051682">
    <property type="protein sequence ID" value="QJD97823.1"/>
    <property type="molecule type" value="Genomic_DNA"/>
</dbReference>
<feature type="transmembrane region" description="Helical" evidence="6">
    <location>
        <begin position="341"/>
        <end position="360"/>
    </location>
</feature>
<feature type="transmembrane region" description="Helical" evidence="6">
    <location>
        <begin position="366"/>
        <end position="383"/>
    </location>
</feature>
<comment type="subcellular location">
    <subcellularLocation>
        <location evidence="1">Cell membrane</location>
        <topology evidence="1">Multi-pass membrane protein</topology>
    </subcellularLocation>
</comment>
<dbReference type="PROSITE" id="PS51257">
    <property type="entry name" value="PROKAR_LIPOPROTEIN"/>
    <property type="match status" value="1"/>
</dbReference>
<feature type="domain" description="DUF4131" evidence="8">
    <location>
        <begin position="36"/>
        <end position="197"/>
    </location>
</feature>
<evidence type="ECO:0000313" key="9">
    <source>
        <dbReference type="EMBL" id="QJD97823.1"/>
    </source>
</evidence>
<reference evidence="9 10" key="1">
    <citation type="submission" date="2020-04" db="EMBL/GenBank/DDBJ databases">
        <title>Genome sequencing of novel species.</title>
        <authorList>
            <person name="Heo J."/>
            <person name="Kim S.-J."/>
            <person name="Kim J.-S."/>
            <person name="Hong S.-B."/>
            <person name="Kwon S.-W."/>
        </authorList>
    </citation>
    <scope>NUCLEOTIDE SEQUENCE [LARGE SCALE GENOMIC DNA]</scope>
    <source>
        <strain evidence="9 10">F39-2</strain>
    </source>
</reference>
<sequence>MAGIHKSEIPAVLLLLPFILGIAIGCYFVNTNYTYSLSIGLALTSSGFILLNFLYRQFKIYQYSWLGSLLLTTTLLLSGWLATSLHSDLNNKQHFSKQRADFLIIKVTDEPKQNGRFFRCVTKVEQSIYHREAVVASGNLLLTLVADSNSHPLAYGDELLIPAKFNLVAPPYNPAEFNYKQYLVHQNIYHQCFLSAGQVAKLRTQAGNPIVAYALETRQQMVMQLKRYLHNPQAIAVASTLLLGYKADLDPDILKAYAKTGTIHVLSVSGAHVAVLFLLISFLLRPLNRFKHARLFRTTTAVSLIWGYALLTGFSPAVCRAALMISLLIIGKTFRRQAHGLNILAVSAFILLLYNPFLFMDVGFQLSYLAVVGLIIFQPIINQQFNFKNTWLRKLWYWCSASLAAQLITFPLSTLYFHQFPIYFLISNLFIILPSELIMTVGIAFLITSLIPALAPVTGTLGYLLEHFILWMNQGLSFIEAMPYSSLDKVWLTTTEFLLLCIVVGLITLFLSRKYAWQLTVALTSLLLLSISISFKAYHATQHNSLVFFNTKKHTAILLNFGHQGVVVTDLNQQDKNFMYSIQPCLDSLQIEKANLIQLHQNLQTTFLKKHEHYLQFQNKSLLIFDKHLSQIQLPQQLCVDYLLFTDNPHADLSFICKNYTFKQLIIDANNSAQRTLKLMHDADSLHIKKVSLKRNNALVIVSN</sequence>
<feature type="transmembrane region" description="Helical" evidence="6">
    <location>
        <begin position="490"/>
        <end position="512"/>
    </location>
</feature>
<keyword evidence="5 6" id="KW-0472">Membrane</keyword>
<evidence type="ECO:0000256" key="5">
    <source>
        <dbReference type="ARBA" id="ARBA00023136"/>
    </source>
</evidence>
<keyword evidence="2" id="KW-1003">Cell membrane</keyword>
<feature type="transmembrane region" description="Helical" evidence="6">
    <location>
        <begin position="12"/>
        <end position="30"/>
    </location>
</feature>
<protein>
    <submittedName>
        <fullName evidence="9">ComEC family competence protein</fullName>
    </submittedName>
</protein>
<evidence type="ECO:0000313" key="10">
    <source>
        <dbReference type="Proteomes" id="UP000503278"/>
    </source>
</evidence>
<dbReference type="Pfam" id="PF03772">
    <property type="entry name" value="Competence"/>
    <property type="match status" value="1"/>
</dbReference>
<dbReference type="Proteomes" id="UP000503278">
    <property type="component" value="Chromosome"/>
</dbReference>
<feature type="transmembrane region" description="Helical" evidence="6">
    <location>
        <begin position="62"/>
        <end position="82"/>
    </location>
</feature>
<dbReference type="PANTHER" id="PTHR30619:SF1">
    <property type="entry name" value="RECOMBINATION PROTEIN 2"/>
    <property type="match status" value="1"/>
</dbReference>
<evidence type="ECO:0000256" key="1">
    <source>
        <dbReference type="ARBA" id="ARBA00004651"/>
    </source>
</evidence>
<evidence type="ECO:0000259" key="7">
    <source>
        <dbReference type="Pfam" id="PF03772"/>
    </source>
</evidence>
<dbReference type="KEGG" id="mrob:HH214_19045"/>
<evidence type="ECO:0000256" key="2">
    <source>
        <dbReference type="ARBA" id="ARBA00022475"/>
    </source>
</evidence>
<name>A0A7L5EA87_9SPHI</name>
<dbReference type="PANTHER" id="PTHR30619">
    <property type="entry name" value="DNA INTERNALIZATION/COMPETENCE PROTEIN COMEC/REC2"/>
    <property type="match status" value="1"/>
</dbReference>
<feature type="transmembrane region" description="Helical" evidence="6">
    <location>
        <begin position="453"/>
        <end position="470"/>
    </location>
</feature>
<keyword evidence="10" id="KW-1185">Reference proteome</keyword>
<organism evidence="9 10">
    <name type="scientific">Mucilaginibacter robiniae</name>
    <dbReference type="NCBI Taxonomy" id="2728022"/>
    <lineage>
        <taxon>Bacteria</taxon>
        <taxon>Pseudomonadati</taxon>
        <taxon>Bacteroidota</taxon>
        <taxon>Sphingobacteriia</taxon>
        <taxon>Sphingobacteriales</taxon>
        <taxon>Sphingobacteriaceae</taxon>
        <taxon>Mucilaginibacter</taxon>
    </lineage>
</organism>
<feature type="transmembrane region" description="Helical" evidence="6">
    <location>
        <begin position="36"/>
        <end position="55"/>
    </location>
</feature>